<organism evidence="2 3">
    <name type="scientific">Corynebacterium hesseae</name>
    <dbReference type="NCBI Taxonomy" id="2913502"/>
    <lineage>
        <taxon>Bacteria</taxon>
        <taxon>Bacillati</taxon>
        <taxon>Actinomycetota</taxon>
        <taxon>Actinomycetes</taxon>
        <taxon>Mycobacteriales</taxon>
        <taxon>Corynebacteriaceae</taxon>
        <taxon>Corynebacterium</taxon>
    </lineage>
</organism>
<proteinExistence type="predicted"/>
<dbReference type="EMBL" id="PKHR02000011">
    <property type="protein sequence ID" value="MEM5985340.1"/>
    <property type="molecule type" value="Genomic_DNA"/>
</dbReference>
<gene>
    <name evidence="2" type="ORF">CYJ44_004125</name>
</gene>
<evidence type="ECO:0000256" key="1">
    <source>
        <dbReference type="SAM" id="MobiDB-lite"/>
    </source>
</evidence>
<dbReference type="RefSeq" id="WP_257964696.1">
    <property type="nucleotide sequence ID" value="NZ_PKHR02000011.1"/>
</dbReference>
<comment type="caution">
    <text evidence="2">The sequence shown here is derived from an EMBL/GenBank/DDBJ whole genome shotgun (WGS) entry which is preliminary data.</text>
</comment>
<feature type="region of interest" description="Disordered" evidence="1">
    <location>
        <begin position="1"/>
        <end position="43"/>
    </location>
</feature>
<keyword evidence="3" id="KW-1185">Reference proteome</keyword>
<protein>
    <submittedName>
        <fullName evidence="2">Uncharacterized protein</fullName>
    </submittedName>
</protein>
<sequence length="43" mass="4794">MKCRGAERRLKGYRIGHFEDPEPTANRNEDGNAHPQGGSEQLA</sequence>
<feature type="compositionally biased region" description="Basic and acidic residues" evidence="1">
    <location>
        <begin position="1"/>
        <end position="20"/>
    </location>
</feature>
<accession>A0ABU9UGI6</accession>
<reference evidence="2" key="1">
    <citation type="submission" date="2017-12" db="EMBL/GenBank/DDBJ databases">
        <authorList>
            <person name="Thomas-White K."/>
            <person name="Wolfe A.J."/>
        </authorList>
    </citation>
    <scope>NUCLEOTIDE SEQUENCE</scope>
    <source>
        <strain evidence="2">UMB0043</strain>
    </source>
</reference>
<evidence type="ECO:0000313" key="3">
    <source>
        <dbReference type="Proteomes" id="UP000235104"/>
    </source>
</evidence>
<dbReference type="Proteomes" id="UP000235104">
    <property type="component" value="Unassembled WGS sequence"/>
</dbReference>
<name>A0ABU9UGI6_9CORY</name>
<evidence type="ECO:0000313" key="2">
    <source>
        <dbReference type="EMBL" id="MEM5985340.1"/>
    </source>
</evidence>